<dbReference type="GO" id="GO:0022857">
    <property type="term" value="F:transmembrane transporter activity"/>
    <property type="evidence" value="ECO:0007669"/>
    <property type="project" value="InterPro"/>
</dbReference>
<evidence type="ECO:0000256" key="3">
    <source>
        <dbReference type="ARBA" id="ARBA00022475"/>
    </source>
</evidence>
<feature type="transmembrane region" description="Helical" evidence="7">
    <location>
        <begin position="259"/>
        <end position="283"/>
    </location>
</feature>
<feature type="transmembrane region" description="Helical" evidence="7">
    <location>
        <begin position="385"/>
        <end position="405"/>
    </location>
</feature>
<keyword evidence="3" id="KW-1003">Cell membrane</keyword>
<protein>
    <submittedName>
        <fullName evidence="9">EmrB/QacA subfamily drug resistance transporter</fullName>
    </submittedName>
</protein>
<sequence>MGLPLLVLLCTAHFMDAIDLSDVTVALPAIQADLGLGAGALGWVVAAYLLGYGGFLLLGGRVADVWGARRVLLVATAVFLAAGAVGTFAPDGATLIAARLVKGVAAAFLAPASLALISTRWPEGPARGKALGAYATAGAAGFVGGLVLGGAVTEVSWRLAMALPLPFAVAVLLLAPRLIPRGGPVTREPLDLTGAVLATGGFSALVLALTTGPQLGWAGPVTLVTAVAAVLALVGFVLRERHAPAPLLPLDYLAGRTAAGSALAIACLWAAYSGFAFLATLAFQNVLGWSPLQAALAFAPIGLVNGVLAPQAGKLASRIGVRPMVVGGMVLLTLSYALFFRLEPGAGFVSVVLPVMAVNGVGIAATFAPLNMAALGAAPAGRQGLAASVLGAAQQIGGAVGLAAVTAGVHGAGLTGYTFATALIVAVSAAGVLCALVLRTR</sequence>
<feature type="transmembrane region" description="Helical" evidence="7">
    <location>
        <begin position="192"/>
        <end position="211"/>
    </location>
</feature>
<feature type="transmembrane region" description="Helical" evidence="7">
    <location>
        <begin position="159"/>
        <end position="180"/>
    </location>
</feature>
<comment type="caution">
    <text evidence="9">The sequence shown here is derived from an EMBL/GenBank/DDBJ whole genome shotgun (WGS) entry which is preliminary data.</text>
</comment>
<evidence type="ECO:0000256" key="2">
    <source>
        <dbReference type="ARBA" id="ARBA00022448"/>
    </source>
</evidence>
<feature type="transmembrane region" description="Helical" evidence="7">
    <location>
        <begin position="351"/>
        <end position="373"/>
    </location>
</feature>
<keyword evidence="5 7" id="KW-1133">Transmembrane helix</keyword>
<evidence type="ECO:0000256" key="4">
    <source>
        <dbReference type="ARBA" id="ARBA00022692"/>
    </source>
</evidence>
<keyword evidence="10" id="KW-1185">Reference proteome</keyword>
<name>A0AAE4CXX5_9ACTN</name>
<comment type="subcellular location">
    <subcellularLocation>
        <location evidence="1">Cell membrane</location>
        <topology evidence="1">Multi-pass membrane protein</topology>
    </subcellularLocation>
</comment>
<gene>
    <name evidence="9" type="ORF">J2S44_007308</name>
</gene>
<keyword evidence="6 7" id="KW-0472">Membrane</keyword>
<dbReference type="PROSITE" id="PS50850">
    <property type="entry name" value="MFS"/>
    <property type="match status" value="1"/>
</dbReference>
<feature type="transmembrane region" description="Helical" evidence="7">
    <location>
        <begin position="320"/>
        <end position="339"/>
    </location>
</feature>
<feature type="transmembrane region" description="Helical" evidence="7">
    <location>
        <begin position="96"/>
        <end position="119"/>
    </location>
</feature>
<dbReference type="AlphaFoldDB" id="A0AAE4CXX5"/>
<dbReference type="Proteomes" id="UP001183629">
    <property type="component" value="Unassembled WGS sequence"/>
</dbReference>
<dbReference type="RefSeq" id="WP_310423851.1">
    <property type="nucleotide sequence ID" value="NZ_JAVDYC010000001.1"/>
</dbReference>
<evidence type="ECO:0000259" key="8">
    <source>
        <dbReference type="PROSITE" id="PS50850"/>
    </source>
</evidence>
<organism evidence="9 10">
    <name type="scientific">Catenuloplanes niger</name>
    <dbReference type="NCBI Taxonomy" id="587534"/>
    <lineage>
        <taxon>Bacteria</taxon>
        <taxon>Bacillati</taxon>
        <taxon>Actinomycetota</taxon>
        <taxon>Actinomycetes</taxon>
        <taxon>Micromonosporales</taxon>
        <taxon>Micromonosporaceae</taxon>
        <taxon>Catenuloplanes</taxon>
    </lineage>
</organism>
<dbReference type="Pfam" id="PF07690">
    <property type="entry name" value="MFS_1"/>
    <property type="match status" value="1"/>
</dbReference>
<evidence type="ECO:0000313" key="10">
    <source>
        <dbReference type="Proteomes" id="UP001183629"/>
    </source>
</evidence>
<evidence type="ECO:0000256" key="5">
    <source>
        <dbReference type="ARBA" id="ARBA00022989"/>
    </source>
</evidence>
<feature type="transmembrane region" description="Helical" evidence="7">
    <location>
        <begin position="289"/>
        <end position="308"/>
    </location>
</feature>
<dbReference type="InterPro" id="IPR036259">
    <property type="entry name" value="MFS_trans_sf"/>
</dbReference>
<reference evidence="9 10" key="1">
    <citation type="submission" date="2023-07" db="EMBL/GenBank/DDBJ databases">
        <title>Sequencing the genomes of 1000 actinobacteria strains.</title>
        <authorList>
            <person name="Klenk H.-P."/>
        </authorList>
    </citation>
    <scope>NUCLEOTIDE SEQUENCE [LARGE SCALE GENOMIC DNA]</scope>
    <source>
        <strain evidence="9 10">DSM 44711</strain>
    </source>
</reference>
<feature type="transmembrane region" description="Helical" evidence="7">
    <location>
        <begin position="417"/>
        <end position="438"/>
    </location>
</feature>
<feature type="transmembrane region" description="Helical" evidence="7">
    <location>
        <begin position="131"/>
        <end position="153"/>
    </location>
</feature>
<dbReference type="SUPFAM" id="SSF103473">
    <property type="entry name" value="MFS general substrate transporter"/>
    <property type="match status" value="2"/>
</dbReference>
<evidence type="ECO:0000313" key="9">
    <source>
        <dbReference type="EMBL" id="MDR7327058.1"/>
    </source>
</evidence>
<feature type="transmembrane region" description="Helical" evidence="7">
    <location>
        <begin position="71"/>
        <end position="90"/>
    </location>
</feature>
<feature type="transmembrane region" description="Helical" evidence="7">
    <location>
        <begin position="36"/>
        <end position="59"/>
    </location>
</feature>
<evidence type="ECO:0000256" key="7">
    <source>
        <dbReference type="SAM" id="Phobius"/>
    </source>
</evidence>
<evidence type="ECO:0000256" key="6">
    <source>
        <dbReference type="ARBA" id="ARBA00023136"/>
    </source>
</evidence>
<feature type="transmembrane region" description="Helical" evidence="7">
    <location>
        <begin position="217"/>
        <end position="238"/>
    </location>
</feature>
<dbReference type="PANTHER" id="PTHR42718:SF46">
    <property type="entry name" value="BLR6921 PROTEIN"/>
    <property type="match status" value="1"/>
</dbReference>
<dbReference type="Gene3D" id="1.20.1250.20">
    <property type="entry name" value="MFS general substrate transporter like domains"/>
    <property type="match status" value="1"/>
</dbReference>
<keyword evidence="4 7" id="KW-0812">Transmembrane</keyword>
<dbReference type="InterPro" id="IPR011701">
    <property type="entry name" value="MFS"/>
</dbReference>
<dbReference type="GO" id="GO:0005886">
    <property type="term" value="C:plasma membrane"/>
    <property type="evidence" value="ECO:0007669"/>
    <property type="project" value="UniProtKB-SubCell"/>
</dbReference>
<dbReference type="InterPro" id="IPR020846">
    <property type="entry name" value="MFS_dom"/>
</dbReference>
<keyword evidence="2" id="KW-0813">Transport</keyword>
<dbReference type="EMBL" id="JAVDYC010000001">
    <property type="protein sequence ID" value="MDR7327058.1"/>
    <property type="molecule type" value="Genomic_DNA"/>
</dbReference>
<evidence type="ECO:0000256" key="1">
    <source>
        <dbReference type="ARBA" id="ARBA00004651"/>
    </source>
</evidence>
<accession>A0AAE4CXX5</accession>
<dbReference type="PANTHER" id="PTHR42718">
    <property type="entry name" value="MAJOR FACILITATOR SUPERFAMILY MULTIDRUG TRANSPORTER MFSC"/>
    <property type="match status" value="1"/>
</dbReference>
<proteinExistence type="predicted"/>
<dbReference type="Gene3D" id="1.20.1720.10">
    <property type="entry name" value="Multidrug resistance protein D"/>
    <property type="match status" value="1"/>
</dbReference>
<feature type="domain" description="Major facilitator superfamily (MFS) profile" evidence="8">
    <location>
        <begin position="5"/>
        <end position="441"/>
    </location>
</feature>